<evidence type="ECO:0000313" key="1">
    <source>
        <dbReference type="EMBL" id="KAF2474971.1"/>
    </source>
</evidence>
<gene>
    <name evidence="1" type="ORF">BDR25DRAFT_351461</name>
</gene>
<evidence type="ECO:0000313" key="2">
    <source>
        <dbReference type="Proteomes" id="UP000799755"/>
    </source>
</evidence>
<proteinExistence type="predicted"/>
<comment type="caution">
    <text evidence="1">The sequence shown here is derived from an EMBL/GenBank/DDBJ whole genome shotgun (WGS) entry which is preliminary data.</text>
</comment>
<organism evidence="1 2">
    <name type="scientific">Lindgomyces ingoldianus</name>
    <dbReference type="NCBI Taxonomy" id="673940"/>
    <lineage>
        <taxon>Eukaryota</taxon>
        <taxon>Fungi</taxon>
        <taxon>Dikarya</taxon>
        <taxon>Ascomycota</taxon>
        <taxon>Pezizomycotina</taxon>
        <taxon>Dothideomycetes</taxon>
        <taxon>Pleosporomycetidae</taxon>
        <taxon>Pleosporales</taxon>
        <taxon>Lindgomycetaceae</taxon>
        <taxon>Lindgomyces</taxon>
    </lineage>
</organism>
<dbReference type="Proteomes" id="UP000799755">
    <property type="component" value="Unassembled WGS sequence"/>
</dbReference>
<accession>A0ACB6R732</accession>
<protein>
    <submittedName>
        <fullName evidence="1">Uncharacterized protein</fullName>
    </submittedName>
</protein>
<sequence>MSKYRAKLNVQRMDSGVVPAAAESGDAIAVRHLAKIILAHSGHSLLACYLGGTKIFIFPVMSVCFELHFNISTTETAKRLYHRLRYGRLRFQKRELPMWLVTRSYIPENKGPIERAEFYTESAIPLVPAQHLCEVQGLMRQCTRDCESNRARMQRGYPTNFKY</sequence>
<dbReference type="EMBL" id="MU003497">
    <property type="protein sequence ID" value="KAF2474971.1"/>
    <property type="molecule type" value="Genomic_DNA"/>
</dbReference>
<keyword evidence="2" id="KW-1185">Reference proteome</keyword>
<name>A0ACB6R732_9PLEO</name>
<reference evidence="1" key="1">
    <citation type="journal article" date="2020" name="Stud. Mycol.">
        <title>101 Dothideomycetes genomes: a test case for predicting lifestyles and emergence of pathogens.</title>
        <authorList>
            <person name="Haridas S."/>
            <person name="Albert R."/>
            <person name="Binder M."/>
            <person name="Bloem J."/>
            <person name="Labutti K."/>
            <person name="Salamov A."/>
            <person name="Andreopoulos B."/>
            <person name="Baker S."/>
            <person name="Barry K."/>
            <person name="Bills G."/>
            <person name="Bluhm B."/>
            <person name="Cannon C."/>
            <person name="Castanera R."/>
            <person name="Culley D."/>
            <person name="Daum C."/>
            <person name="Ezra D."/>
            <person name="Gonzalez J."/>
            <person name="Henrissat B."/>
            <person name="Kuo A."/>
            <person name="Liang C."/>
            <person name="Lipzen A."/>
            <person name="Lutzoni F."/>
            <person name="Magnuson J."/>
            <person name="Mondo S."/>
            <person name="Nolan M."/>
            <person name="Ohm R."/>
            <person name="Pangilinan J."/>
            <person name="Park H.-J."/>
            <person name="Ramirez L."/>
            <person name="Alfaro M."/>
            <person name="Sun H."/>
            <person name="Tritt A."/>
            <person name="Yoshinaga Y."/>
            <person name="Zwiers L.-H."/>
            <person name="Turgeon B."/>
            <person name="Goodwin S."/>
            <person name="Spatafora J."/>
            <person name="Crous P."/>
            <person name="Grigoriev I."/>
        </authorList>
    </citation>
    <scope>NUCLEOTIDE SEQUENCE</scope>
    <source>
        <strain evidence="1">ATCC 200398</strain>
    </source>
</reference>